<proteinExistence type="predicted"/>
<accession>A0A8H5C1H6</accession>
<evidence type="ECO:0000313" key="3">
    <source>
        <dbReference type="EMBL" id="KAF5332272.1"/>
    </source>
</evidence>
<comment type="caution">
    <text evidence="3">The sequence shown here is derived from an EMBL/GenBank/DDBJ whole genome shotgun (WGS) entry which is preliminary data.</text>
</comment>
<reference evidence="3 4" key="1">
    <citation type="journal article" date="2020" name="ISME J.">
        <title>Uncovering the hidden diversity of litter-decomposition mechanisms in mushroom-forming fungi.</title>
        <authorList>
            <person name="Floudas D."/>
            <person name="Bentzer J."/>
            <person name="Ahren D."/>
            <person name="Johansson T."/>
            <person name="Persson P."/>
            <person name="Tunlid A."/>
        </authorList>
    </citation>
    <scope>NUCLEOTIDE SEQUENCE [LARGE SCALE GENOMIC DNA]</scope>
    <source>
        <strain evidence="3 4">CBS 175.51</strain>
    </source>
</reference>
<dbReference type="OrthoDB" id="338816at2759"/>
<keyword evidence="2" id="KW-0472">Membrane</keyword>
<name>A0A8H5C1H6_9AGAR</name>
<keyword evidence="4" id="KW-1185">Reference proteome</keyword>
<evidence type="ECO:0000256" key="2">
    <source>
        <dbReference type="SAM" id="Phobius"/>
    </source>
</evidence>
<dbReference type="Proteomes" id="UP000541558">
    <property type="component" value="Unassembled WGS sequence"/>
</dbReference>
<keyword evidence="2" id="KW-1133">Transmembrane helix</keyword>
<evidence type="ECO:0000313" key="4">
    <source>
        <dbReference type="Proteomes" id="UP000541558"/>
    </source>
</evidence>
<feature type="transmembrane region" description="Helical" evidence="2">
    <location>
        <begin position="65"/>
        <end position="87"/>
    </location>
</feature>
<sequence length="127" mass="13952">MAPKTAWSASSSLPSDRIPSRTVTPKPPQSQRKKGAQQQNNGLPMSPRVAELSRLVHALKYASSYGSHCSILNLISFLISFALIFFWTPRKRLGCGCAHQLSSQRAQSAFHQFGSPGHLDVHPLKTL</sequence>
<feature type="region of interest" description="Disordered" evidence="1">
    <location>
        <begin position="1"/>
        <end position="47"/>
    </location>
</feature>
<gene>
    <name evidence="3" type="ORF">D9611_007997</name>
</gene>
<dbReference type="EMBL" id="JAACJK010000111">
    <property type="protein sequence ID" value="KAF5332272.1"/>
    <property type="molecule type" value="Genomic_DNA"/>
</dbReference>
<organism evidence="3 4">
    <name type="scientific">Ephemerocybe angulata</name>
    <dbReference type="NCBI Taxonomy" id="980116"/>
    <lineage>
        <taxon>Eukaryota</taxon>
        <taxon>Fungi</taxon>
        <taxon>Dikarya</taxon>
        <taxon>Basidiomycota</taxon>
        <taxon>Agaricomycotina</taxon>
        <taxon>Agaricomycetes</taxon>
        <taxon>Agaricomycetidae</taxon>
        <taxon>Agaricales</taxon>
        <taxon>Agaricineae</taxon>
        <taxon>Psathyrellaceae</taxon>
        <taxon>Ephemerocybe</taxon>
    </lineage>
</organism>
<keyword evidence="2" id="KW-0812">Transmembrane</keyword>
<evidence type="ECO:0000256" key="1">
    <source>
        <dbReference type="SAM" id="MobiDB-lite"/>
    </source>
</evidence>
<protein>
    <submittedName>
        <fullName evidence="3">Uncharacterized protein</fullName>
    </submittedName>
</protein>
<dbReference type="AlphaFoldDB" id="A0A8H5C1H6"/>